<evidence type="ECO:0000259" key="3">
    <source>
        <dbReference type="Pfam" id="PF01557"/>
    </source>
</evidence>
<dbReference type="InterPro" id="IPR051121">
    <property type="entry name" value="FAH"/>
</dbReference>
<comment type="similarity">
    <text evidence="1">Belongs to the FAH family.</text>
</comment>
<evidence type="ECO:0000313" key="4">
    <source>
        <dbReference type="EMBL" id="QEG20329.1"/>
    </source>
</evidence>
<dbReference type="OrthoDB" id="9779415at2"/>
<dbReference type="AlphaFoldDB" id="A0A5B9P4B1"/>
<keyword evidence="4" id="KW-0378">Hydrolase</keyword>
<keyword evidence="5" id="KW-1185">Reference proteome</keyword>
<dbReference type="STRING" id="980251.GCA_001642875_04655"/>
<proteinExistence type="inferred from homology"/>
<dbReference type="GO" id="GO:0044281">
    <property type="term" value="P:small molecule metabolic process"/>
    <property type="evidence" value="ECO:0007669"/>
    <property type="project" value="UniProtKB-ARBA"/>
</dbReference>
<evidence type="ECO:0000313" key="5">
    <source>
        <dbReference type="Proteomes" id="UP000322214"/>
    </source>
</evidence>
<dbReference type="Proteomes" id="UP000322214">
    <property type="component" value="Chromosome"/>
</dbReference>
<dbReference type="RefSeq" id="WP_075082641.1">
    <property type="nucleotide sequence ID" value="NZ_CP042912.1"/>
</dbReference>
<dbReference type="GO" id="GO:0046872">
    <property type="term" value="F:metal ion binding"/>
    <property type="evidence" value="ECO:0007669"/>
    <property type="project" value="UniProtKB-KW"/>
</dbReference>
<evidence type="ECO:0000256" key="1">
    <source>
        <dbReference type="ARBA" id="ARBA00010211"/>
    </source>
</evidence>
<dbReference type="InterPro" id="IPR036663">
    <property type="entry name" value="Fumarylacetoacetase_C_sf"/>
</dbReference>
<name>A0A5B9P4B1_9BACT</name>
<keyword evidence="2" id="KW-0479">Metal-binding</keyword>
<dbReference type="Gene3D" id="3.90.850.10">
    <property type="entry name" value="Fumarylacetoacetase-like, C-terminal domain"/>
    <property type="match status" value="1"/>
</dbReference>
<dbReference type="PANTHER" id="PTHR42796">
    <property type="entry name" value="FUMARYLACETOACETATE HYDROLASE DOMAIN-CONTAINING PROTEIN 2A-RELATED"/>
    <property type="match status" value="1"/>
</dbReference>
<dbReference type="SUPFAM" id="SSF56529">
    <property type="entry name" value="FAH"/>
    <property type="match status" value="1"/>
</dbReference>
<dbReference type="PANTHER" id="PTHR42796:SF7">
    <property type="entry name" value="2-DEHYDRO-3-DEOXY-D-ARABINONATE DEHYDRATASE"/>
    <property type="match status" value="1"/>
</dbReference>
<organism evidence="4 5">
    <name type="scientific">Mariniblastus fucicola</name>
    <dbReference type="NCBI Taxonomy" id="980251"/>
    <lineage>
        <taxon>Bacteria</taxon>
        <taxon>Pseudomonadati</taxon>
        <taxon>Planctomycetota</taxon>
        <taxon>Planctomycetia</taxon>
        <taxon>Pirellulales</taxon>
        <taxon>Pirellulaceae</taxon>
        <taxon>Mariniblastus</taxon>
    </lineage>
</organism>
<dbReference type="GO" id="GO:0016787">
    <property type="term" value="F:hydrolase activity"/>
    <property type="evidence" value="ECO:0007669"/>
    <property type="project" value="UniProtKB-KW"/>
</dbReference>
<dbReference type="Pfam" id="PF01557">
    <property type="entry name" value="FAA_hydrolase"/>
    <property type="match status" value="1"/>
</dbReference>
<dbReference type="EMBL" id="CP042912">
    <property type="protein sequence ID" value="QEG20329.1"/>
    <property type="molecule type" value="Genomic_DNA"/>
</dbReference>
<protein>
    <submittedName>
        <fullName evidence="4">Fumarylacetoacetate (FAA) hydrolase family protein</fullName>
    </submittedName>
</protein>
<evidence type="ECO:0000256" key="2">
    <source>
        <dbReference type="ARBA" id="ARBA00022723"/>
    </source>
</evidence>
<feature type="domain" description="Fumarylacetoacetase-like C-terminal" evidence="3">
    <location>
        <begin position="103"/>
        <end position="274"/>
    </location>
</feature>
<accession>A0A5B9P4B1</accession>
<dbReference type="InterPro" id="IPR011234">
    <property type="entry name" value="Fumarylacetoacetase-like_C"/>
</dbReference>
<dbReference type="KEGG" id="mff:MFFC18_01760"/>
<gene>
    <name evidence="4" type="ORF">MFFC18_01760</name>
</gene>
<sequence>MHLYRTEESPIVEANGNLYRIDKSWNELFLDDNLSASLRGLIESSEPEAALDKEQLDLLAPLVDQEIWASGVTYFRSKTARMDESKDAGGGDFYDRVYDADRPEIFFKATAIRTVGHGGSMHLRDDSKWIVPEPELTLAVSAGGKIIGYTVGNDLSCRDIEGENPLYLPQAKSFRNCAAIGPGIFISDQPLDPETGIALSIKRDGKEIVSDSTTLSQMKRSLEELVGYLFSNNDHPQGCFLMTGTGIVPADDFCLQSGDEVSITIEPIGTLVNVMA</sequence>
<reference evidence="4 5" key="1">
    <citation type="submission" date="2019-08" db="EMBL/GenBank/DDBJ databases">
        <title>Deep-cultivation of Planctomycetes and their phenomic and genomic characterization uncovers novel biology.</title>
        <authorList>
            <person name="Wiegand S."/>
            <person name="Jogler M."/>
            <person name="Boedeker C."/>
            <person name="Pinto D."/>
            <person name="Vollmers J."/>
            <person name="Rivas-Marin E."/>
            <person name="Kohn T."/>
            <person name="Peeters S.H."/>
            <person name="Heuer A."/>
            <person name="Rast P."/>
            <person name="Oberbeckmann S."/>
            <person name="Bunk B."/>
            <person name="Jeske O."/>
            <person name="Meyerdierks A."/>
            <person name="Storesund J.E."/>
            <person name="Kallscheuer N."/>
            <person name="Luecker S."/>
            <person name="Lage O.M."/>
            <person name="Pohl T."/>
            <person name="Merkel B.J."/>
            <person name="Hornburger P."/>
            <person name="Mueller R.-W."/>
            <person name="Bruemmer F."/>
            <person name="Labrenz M."/>
            <person name="Spormann A.M."/>
            <person name="Op den Camp H."/>
            <person name="Overmann J."/>
            <person name="Amann R."/>
            <person name="Jetten M.S.M."/>
            <person name="Mascher T."/>
            <person name="Medema M.H."/>
            <person name="Devos D.P."/>
            <person name="Kaster A.-K."/>
            <person name="Ovreas L."/>
            <person name="Rohde M."/>
            <person name="Galperin M.Y."/>
            <person name="Jogler C."/>
        </authorList>
    </citation>
    <scope>NUCLEOTIDE SEQUENCE [LARGE SCALE GENOMIC DNA]</scope>
    <source>
        <strain evidence="4 5">FC18</strain>
    </source>
</reference>